<dbReference type="InterPro" id="IPR056436">
    <property type="entry name" value="Znf-C2H2_ZIC1-5/GLI1-3-like"/>
</dbReference>
<keyword evidence="5 11" id="KW-0863">Zinc-finger</keyword>
<dbReference type="FunFam" id="3.30.160.60:FF:000663">
    <property type="entry name" value="Zinc finger protein 45"/>
    <property type="match status" value="1"/>
</dbReference>
<name>A0A4W6EMW1_LATCA</name>
<reference evidence="15" key="1">
    <citation type="submission" date="2015-09" db="EMBL/GenBank/DDBJ databases">
        <authorList>
            <person name="Sai Rama Sridatta P."/>
        </authorList>
    </citation>
    <scope>NUCLEOTIDE SEQUENCE [LARGE SCALE GENOMIC DNA]</scope>
</reference>
<feature type="domain" description="C2H2-type" evidence="13">
    <location>
        <begin position="556"/>
        <end position="579"/>
    </location>
</feature>
<dbReference type="GO" id="GO:0005634">
    <property type="term" value="C:nucleus"/>
    <property type="evidence" value="ECO:0007669"/>
    <property type="project" value="UniProtKB-SubCell"/>
</dbReference>
<keyword evidence="4" id="KW-0677">Repeat</keyword>
<keyword evidence="10" id="KW-0539">Nucleus</keyword>
<dbReference type="InterPro" id="IPR050636">
    <property type="entry name" value="C2H2-ZF_domain-containing"/>
</dbReference>
<protein>
    <recommendedName>
        <fullName evidence="13">C2H2-type domain-containing protein</fullName>
    </recommendedName>
</protein>
<dbReference type="AlphaFoldDB" id="A0A4W6EMW1"/>
<evidence type="ECO:0000256" key="7">
    <source>
        <dbReference type="ARBA" id="ARBA00023015"/>
    </source>
</evidence>
<dbReference type="PROSITE" id="PS00028">
    <property type="entry name" value="ZINC_FINGER_C2H2_1"/>
    <property type="match status" value="10"/>
</dbReference>
<keyword evidence="15" id="KW-1185">Reference proteome</keyword>
<dbReference type="FunFam" id="3.30.160.60:FF:000848">
    <property type="entry name" value="Zinc finger protein 35"/>
    <property type="match status" value="1"/>
</dbReference>
<reference evidence="14" key="3">
    <citation type="submission" date="2025-09" db="UniProtKB">
        <authorList>
            <consortium name="Ensembl"/>
        </authorList>
    </citation>
    <scope>IDENTIFICATION</scope>
</reference>
<sequence length="604" mass="68351">MSIVPLDLRQQNIAKEEEVADQQLCYQERNISLDQEDPEPPQIKEEQEELCPSQEGEQLVLKQEDDTFLLAPISGESDYSEPEPSDLQHLSHNSHVAESQAHDKGKHGDSVSARNAETKSKKRHHKGNIHSNHVHNSTMSKMNPNTCTGTKCDTCGKTFKCKSQLIIHLRVHTGEKPYSCETCGKYFRYSSGLFVHMRTHTGEKPYSCKTCGNSFRSRNGLMVHIRTHTGEKPYSCKTCGKGFISSSGLLVHMRTHTGEKPYPCTTCGKRFSDLSILKRHTSIHTGEKPYSCKTCGKDFRLGSDYRVHMRMHAGDKPYLCNICGKRFCHLSNFKKHTRIHTGEKPYTCTTCGKAFRLSSELTAHTGRAHTGEKPYHCNTCGKGYFGVKSSLRDHLRNHTGGGPYCCNTCGKRFKKMLALNVHIRTHTGEKNCLMWLSTECVWGLFLTSHLKINHSSVTEPNSDHIQHVRTEQKQYMCTVCGKSFRIRTNLKLHMKIHTGGKPYCCQYCKKAHLICVEASPSAHGAKPYECCLYGKRFNVSTTLKVHHRIHTGEKPYKCKTCDKAFTTSSNLKKHMALYSKVADGRQDRSCHCMKNVTGNHNEMV</sequence>
<keyword evidence="7" id="KW-0805">Transcription regulation</keyword>
<evidence type="ECO:0000256" key="10">
    <source>
        <dbReference type="ARBA" id="ARBA00023242"/>
    </source>
</evidence>
<comment type="similarity">
    <text evidence="2">Belongs to the krueppel C2H2-type zinc-finger protein family.</text>
</comment>
<keyword evidence="3" id="KW-0479">Metal-binding</keyword>
<dbReference type="SMART" id="SM00355">
    <property type="entry name" value="ZnF_C2H2"/>
    <property type="match status" value="13"/>
</dbReference>
<feature type="compositionally biased region" description="Polar residues" evidence="12">
    <location>
        <begin position="88"/>
        <end position="97"/>
    </location>
</feature>
<dbReference type="SUPFAM" id="SSF57667">
    <property type="entry name" value="beta-beta-alpha zinc fingers"/>
    <property type="match status" value="8"/>
</dbReference>
<dbReference type="Pfam" id="PF23561">
    <property type="entry name" value="zf-C2H2_15"/>
    <property type="match status" value="1"/>
</dbReference>
<evidence type="ECO:0000256" key="4">
    <source>
        <dbReference type="ARBA" id="ARBA00022737"/>
    </source>
</evidence>
<feature type="domain" description="C2H2-type" evidence="13">
    <location>
        <begin position="150"/>
        <end position="177"/>
    </location>
</feature>
<dbReference type="FunFam" id="3.30.160.60:FF:001344">
    <property type="entry name" value="Zinc finger protein 16 like"/>
    <property type="match status" value="1"/>
</dbReference>
<dbReference type="GeneTree" id="ENSGT01030000234576"/>
<dbReference type="FunFam" id="3.30.160.60:FF:000478">
    <property type="entry name" value="Zinc finger protein 133"/>
    <property type="match status" value="2"/>
</dbReference>
<feature type="domain" description="C2H2-type" evidence="13">
    <location>
        <begin position="178"/>
        <end position="205"/>
    </location>
</feature>
<dbReference type="Proteomes" id="UP000314980">
    <property type="component" value="Unassembled WGS sequence"/>
</dbReference>
<organism evidence="14 15">
    <name type="scientific">Lates calcarifer</name>
    <name type="common">Barramundi</name>
    <name type="synonym">Holocentrus calcarifer</name>
    <dbReference type="NCBI Taxonomy" id="8187"/>
    <lineage>
        <taxon>Eukaryota</taxon>
        <taxon>Metazoa</taxon>
        <taxon>Chordata</taxon>
        <taxon>Craniata</taxon>
        <taxon>Vertebrata</taxon>
        <taxon>Euteleostomi</taxon>
        <taxon>Actinopterygii</taxon>
        <taxon>Neopterygii</taxon>
        <taxon>Teleostei</taxon>
        <taxon>Neoteleostei</taxon>
        <taxon>Acanthomorphata</taxon>
        <taxon>Carangaria</taxon>
        <taxon>Carangaria incertae sedis</taxon>
        <taxon>Centropomidae</taxon>
        <taxon>Lates</taxon>
    </lineage>
</organism>
<dbReference type="PANTHER" id="PTHR47772:SF13">
    <property type="entry name" value="GASTRULA ZINC FINGER PROTEIN XLCGF49.1-LIKE-RELATED"/>
    <property type="match status" value="1"/>
</dbReference>
<feature type="domain" description="C2H2-type" evidence="13">
    <location>
        <begin position="346"/>
        <end position="374"/>
    </location>
</feature>
<feature type="domain" description="C2H2-type" evidence="13">
    <location>
        <begin position="318"/>
        <end position="345"/>
    </location>
</feature>
<evidence type="ECO:0000256" key="5">
    <source>
        <dbReference type="ARBA" id="ARBA00022771"/>
    </source>
</evidence>
<comment type="subcellular location">
    <subcellularLocation>
        <location evidence="1">Nucleus</location>
    </subcellularLocation>
</comment>
<dbReference type="PANTHER" id="PTHR47772">
    <property type="entry name" value="ZINC FINGER PROTEIN 200"/>
    <property type="match status" value="1"/>
</dbReference>
<dbReference type="GO" id="GO:0008270">
    <property type="term" value="F:zinc ion binding"/>
    <property type="evidence" value="ECO:0007669"/>
    <property type="project" value="UniProtKB-KW"/>
</dbReference>
<feature type="domain" description="C2H2-type" evidence="13">
    <location>
        <begin position="404"/>
        <end position="431"/>
    </location>
</feature>
<dbReference type="GO" id="GO:0003690">
    <property type="term" value="F:double-stranded DNA binding"/>
    <property type="evidence" value="ECO:0007669"/>
    <property type="project" value="UniProtKB-ARBA"/>
</dbReference>
<dbReference type="Gene3D" id="3.30.160.60">
    <property type="entry name" value="Classic Zinc Finger"/>
    <property type="match status" value="13"/>
</dbReference>
<feature type="domain" description="C2H2-type" evidence="13">
    <location>
        <begin position="375"/>
        <end position="403"/>
    </location>
</feature>
<feature type="domain" description="C2H2-type" evidence="13">
    <location>
        <begin position="234"/>
        <end position="261"/>
    </location>
</feature>
<evidence type="ECO:0000313" key="14">
    <source>
        <dbReference type="Ensembl" id="ENSLCAP00010039205.1"/>
    </source>
</evidence>
<evidence type="ECO:0000256" key="9">
    <source>
        <dbReference type="ARBA" id="ARBA00023163"/>
    </source>
</evidence>
<feature type="domain" description="C2H2-type" evidence="13">
    <location>
        <begin position="475"/>
        <end position="502"/>
    </location>
</feature>
<evidence type="ECO:0000256" key="1">
    <source>
        <dbReference type="ARBA" id="ARBA00004123"/>
    </source>
</evidence>
<dbReference type="FunFam" id="3.30.160.60:FF:002343">
    <property type="entry name" value="Zinc finger protein 33A"/>
    <property type="match status" value="1"/>
</dbReference>
<dbReference type="FunFam" id="3.30.160.60:FF:001498">
    <property type="entry name" value="Zinc finger protein 404"/>
    <property type="match status" value="1"/>
</dbReference>
<dbReference type="FunFam" id="3.30.160.60:FF:000710">
    <property type="entry name" value="Zinc finger protein 768"/>
    <property type="match status" value="1"/>
</dbReference>
<dbReference type="FunFam" id="3.30.160.60:FF:001480">
    <property type="entry name" value="Si:cabz01071911.3"/>
    <property type="match status" value="1"/>
</dbReference>
<dbReference type="InterPro" id="IPR036236">
    <property type="entry name" value="Znf_C2H2_sf"/>
</dbReference>
<dbReference type="Pfam" id="PF13912">
    <property type="entry name" value="zf-C2H2_6"/>
    <property type="match status" value="1"/>
</dbReference>
<keyword evidence="9" id="KW-0804">Transcription</keyword>
<reference evidence="14" key="2">
    <citation type="submission" date="2025-08" db="UniProtKB">
        <authorList>
            <consortium name="Ensembl"/>
        </authorList>
    </citation>
    <scope>IDENTIFICATION</scope>
</reference>
<evidence type="ECO:0000256" key="6">
    <source>
        <dbReference type="ARBA" id="ARBA00022833"/>
    </source>
</evidence>
<feature type="domain" description="C2H2-type" evidence="13">
    <location>
        <begin position="528"/>
        <end position="555"/>
    </location>
</feature>
<evidence type="ECO:0000256" key="3">
    <source>
        <dbReference type="ARBA" id="ARBA00022723"/>
    </source>
</evidence>
<feature type="compositionally biased region" description="Basic and acidic residues" evidence="12">
    <location>
        <begin position="100"/>
        <end position="109"/>
    </location>
</feature>
<feature type="domain" description="C2H2-type" evidence="13">
    <location>
        <begin position="290"/>
        <end position="317"/>
    </location>
</feature>
<dbReference type="InterPro" id="IPR013087">
    <property type="entry name" value="Znf_C2H2_type"/>
</dbReference>
<dbReference type="Ensembl" id="ENSLCAT00010040133.1">
    <property type="protein sequence ID" value="ENSLCAP00010039205.1"/>
    <property type="gene ID" value="ENSLCAG00010018285.1"/>
</dbReference>
<dbReference type="FunFam" id="3.30.160.60:FF:000508">
    <property type="entry name" value="Myeloid zinc finger 1"/>
    <property type="match status" value="1"/>
</dbReference>
<dbReference type="PROSITE" id="PS50157">
    <property type="entry name" value="ZINC_FINGER_C2H2_2"/>
    <property type="match status" value="13"/>
</dbReference>
<feature type="domain" description="C2H2-type" evidence="13">
    <location>
        <begin position="206"/>
        <end position="233"/>
    </location>
</feature>
<evidence type="ECO:0000256" key="11">
    <source>
        <dbReference type="PROSITE-ProRule" id="PRU00042"/>
    </source>
</evidence>
<accession>A0A4W6EMW1</accession>
<evidence type="ECO:0000256" key="2">
    <source>
        <dbReference type="ARBA" id="ARBA00006991"/>
    </source>
</evidence>
<evidence type="ECO:0000259" key="13">
    <source>
        <dbReference type="PROSITE" id="PS50157"/>
    </source>
</evidence>
<keyword evidence="8" id="KW-0238">DNA-binding</keyword>
<proteinExistence type="inferred from homology"/>
<evidence type="ECO:0000256" key="8">
    <source>
        <dbReference type="ARBA" id="ARBA00023125"/>
    </source>
</evidence>
<dbReference type="GO" id="GO:0042802">
    <property type="term" value="F:identical protein binding"/>
    <property type="evidence" value="ECO:0007669"/>
    <property type="project" value="UniProtKB-ARBA"/>
</dbReference>
<dbReference type="FunFam" id="3.30.160.60:FF:000690">
    <property type="entry name" value="Zinc finger protein 354C"/>
    <property type="match status" value="2"/>
</dbReference>
<feature type="region of interest" description="Disordered" evidence="12">
    <location>
        <begin position="28"/>
        <end position="142"/>
    </location>
</feature>
<dbReference type="FunFam" id="3.30.160.60:FF:000688">
    <property type="entry name" value="zinc finger protein 197 isoform X1"/>
    <property type="match status" value="1"/>
</dbReference>
<keyword evidence="6" id="KW-0862">Zinc</keyword>
<evidence type="ECO:0000256" key="12">
    <source>
        <dbReference type="SAM" id="MobiDB-lite"/>
    </source>
</evidence>
<feature type="compositionally biased region" description="Polar residues" evidence="12">
    <location>
        <begin position="129"/>
        <end position="142"/>
    </location>
</feature>
<dbReference type="Pfam" id="PF00096">
    <property type="entry name" value="zf-C2H2"/>
    <property type="match status" value="9"/>
</dbReference>
<evidence type="ECO:0000313" key="15">
    <source>
        <dbReference type="Proteomes" id="UP000314980"/>
    </source>
</evidence>
<feature type="domain" description="C2H2-type" evidence="13">
    <location>
        <begin position="262"/>
        <end position="289"/>
    </location>
</feature>